<protein>
    <submittedName>
        <fullName evidence="2">Mitochondrial protein</fullName>
    </submittedName>
</protein>
<sequence>MTCVSTVSYSFLLSSIRFRFLQSERGLHQGDPLSPYLFLFCAEILSSMIFQEEIQGHLTGVAMSRSGPRVSHLLFLDDTLIFYRAKEDVLRCMKSTLQHFEEVSGLAINL</sequence>
<name>A0AAW2XNT3_9LAMI</name>
<dbReference type="InterPro" id="IPR000477">
    <property type="entry name" value="RT_dom"/>
</dbReference>
<evidence type="ECO:0000313" key="2">
    <source>
        <dbReference type="EMBL" id="KAL0455802.1"/>
    </source>
</evidence>
<dbReference type="InterPro" id="IPR052343">
    <property type="entry name" value="Retrotransposon-Effector_Assoc"/>
</dbReference>
<dbReference type="AlphaFoldDB" id="A0AAW2XNT3"/>
<proteinExistence type="predicted"/>
<organism evidence="2">
    <name type="scientific">Sesamum latifolium</name>
    <dbReference type="NCBI Taxonomy" id="2727402"/>
    <lineage>
        <taxon>Eukaryota</taxon>
        <taxon>Viridiplantae</taxon>
        <taxon>Streptophyta</taxon>
        <taxon>Embryophyta</taxon>
        <taxon>Tracheophyta</taxon>
        <taxon>Spermatophyta</taxon>
        <taxon>Magnoliopsida</taxon>
        <taxon>eudicotyledons</taxon>
        <taxon>Gunneridae</taxon>
        <taxon>Pentapetalae</taxon>
        <taxon>asterids</taxon>
        <taxon>lamiids</taxon>
        <taxon>Lamiales</taxon>
        <taxon>Pedaliaceae</taxon>
        <taxon>Sesamum</taxon>
    </lineage>
</organism>
<dbReference type="PROSITE" id="PS50878">
    <property type="entry name" value="RT_POL"/>
    <property type="match status" value="1"/>
</dbReference>
<dbReference type="PANTHER" id="PTHR46890:SF48">
    <property type="entry name" value="RNA-DIRECTED DNA POLYMERASE"/>
    <property type="match status" value="1"/>
</dbReference>
<reference evidence="2" key="1">
    <citation type="submission" date="2020-06" db="EMBL/GenBank/DDBJ databases">
        <authorList>
            <person name="Li T."/>
            <person name="Hu X."/>
            <person name="Zhang T."/>
            <person name="Song X."/>
            <person name="Zhang H."/>
            <person name="Dai N."/>
            <person name="Sheng W."/>
            <person name="Hou X."/>
            <person name="Wei L."/>
        </authorList>
    </citation>
    <scope>NUCLEOTIDE SEQUENCE</scope>
    <source>
        <strain evidence="2">KEN1</strain>
        <tissue evidence="2">Leaf</tissue>
    </source>
</reference>
<dbReference type="Pfam" id="PF00078">
    <property type="entry name" value="RVT_1"/>
    <property type="match status" value="1"/>
</dbReference>
<gene>
    <name evidence="2" type="ORF">Slati_0919400</name>
</gene>
<dbReference type="PANTHER" id="PTHR46890">
    <property type="entry name" value="NON-LTR RETROLELEMENT REVERSE TRANSCRIPTASE-LIKE PROTEIN-RELATED"/>
    <property type="match status" value="1"/>
</dbReference>
<comment type="caution">
    <text evidence="2">The sequence shown here is derived from an EMBL/GenBank/DDBJ whole genome shotgun (WGS) entry which is preliminary data.</text>
</comment>
<evidence type="ECO:0000259" key="1">
    <source>
        <dbReference type="PROSITE" id="PS50878"/>
    </source>
</evidence>
<accession>A0AAW2XNT3</accession>
<dbReference type="EMBL" id="JACGWN010000003">
    <property type="protein sequence ID" value="KAL0455802.1"/>
    <property type="molecule type" value="Genomic_DNA"/>
</dbReference>
<reference evidence="2" key="2">
    <citation type="journal article" date="2024" name="Plant">
        <title>Genomic evolution and insights into agronomic trait innovations of Sesamum species.</title>
        <authorList>
            <person name="Miao H."/>
            <person name="Wang L."/>
            <person name="Qu L."/>
            <person name="Liu H."/>
            <person name="Sun Y."/>
            <person name="Le M."/>
            <person name="Wang Q."/>
            <person name="Wei S."/>
            <person name="Zheng Y."/>
            <person name="Lin W."/>
            <person name="Duan Y."/>
            <person name="Cao H."/>
            <person name="Xiong S."/>
            <person name="Wang X."/>
            <person name="Wei L."/>
            <person name="Li C."/>
            <person name="Ma Q."/>
            <person name="Ju M."/>
            <person name="Zhao R."/>
            <person name="Li G."/>
            <person name="Mu C."/>
            <person name="Tian Q."/>
            <person name="Mei H."/>
            <person name="Zhang T."/>
            <person name="Gao T."/>
            <person name="Zhang H."/>
        </authorList>
    </citation>
    <scope>NUCLEOTIDE SEQUENCE</scope>
    <source>
        <strain evidence="2">KEN1</strain>
    </source>
</reference>
<feature type="domain" description="Reverse transcriptase" evidence="1">
    <location>
        <begin position="1"/>
        <end position="110"/>
    </location>
</feature>